<feature type="region of interest" description="Disordered" evidence="1">
    <location>
        <begin position="70"/>
        <end position="105"/>
    </location>
</feature>
<evidence type="ECO:0000313" key="2">
    <source>
        <dbReference type="EMBL" id="KAJ8406352.1"/>
    </source>
</evidence>
<sequence>MAAPEWALSAARPFNLGGDNVPRPRSDCSHAFGPGPLKGLPLSLSSQEKNTCTVTSPPVPPLLRALLRQPLAKARETRPLHGDGEQNANGRPGLARTCSDCPSRP</sequence>
<gene>
    <name evidence="2" type="ORF">AAFF_G00305830</name>
</gene>
<dbReference type="Proteomes" id="UP001221898">
    <property type="component" value="Unassembled WGS sequence"/>
</dbReference>
<organism evidence="2 3">
    <name type="scientific">Aldrovandia affinis</name>
    <dbReference type="NCBI Taxonomy" id="143900"/>
    <lineage>
        <taxon>Eukaryota</taxon>
        <taxon>Metazoa</taxon>
        <taxon>Chordata</taxon>
        <taxon>Craniata</taxon>
        <taxon>Vertebrata</taxon>
        <taxon>Euteleostomi</taxon>
        <taxon>Actinopterygii</taxon>
        <taxon>Neopterygii</taxon>
        <taxon>Teleostei</taxon>
        <taxon>Notacanthiformes</taxon>
        <taxon>Halosauridae</taxon>
        <taxon>Aldrovandia</taxon>
    </lineage>
</organism>
<evidence type="ECO:0000313" key="3">
    <source>
        <dbReference type="Proteomes" id="UP001221898"/>
    </source>
</evidence>
<proteinExistence type="predicted"/>
<comment type="caution">
    <text evidence="2">The sequence shown here is derived from an EMBL/GenBank/DDBJ whole genome shotgun (WGS) entry which is preliminary data.</text>
</comment>
<reference evidence="2" key="1">
    <citation type="journal article" date="2023" name="Science">
        <title>Genome structures resolve the early diversification of teleost fishes.</title>
        <authorList>
            <person name="Parey E."/>
            <person name="Louis A."/>
            <person name="Montfort J."/>
            <person name="Bouchez O."/>
            <person name="Roques C."/>
            <person name="Iampietro C."/>
            <person name="Lluch J."/>
            <person name="Castinel A."/>
            <person name="Donnadieu C."/>
            <person name="Desvignes T."/>
            <person name="Floi Bucao C."/>
            <person name="Jouanno E."/>
            <person name="Wen M."/>
            <person name="Mejri S."/>
            <person name="Dirks R."/>
            <person name="Jansen H."/>
            <person name="Henkel C."/>
            <person name="Chen W.J."/>
            <person name="Zahm M."/>
            <person name="Cabau C."/>
            <person name="Klopp C."/>
            <person name="Thompson A.W."/>
            <person name="Robinson-Rechavi M."/>
            <person name="Braasch I."/>
            <person name="Lecointre G."/>
            <person name="Bobe J."/>
            <person name="Postlethwait J.H."/>
            <person name="Berthelot C."/>
            <person name="Roest Crollius H."/>
            <person name="Guiguen Y."/>
        </authorList>
    </citation>
    <scope>NUCLEOTIDE SEQUENCE</scope>
    <source>
        <tissue evidence="2">Blood</tissue>
    </source>
</reference>
<dbReference type="AlphaFoldDB" id="A0AAD7SP97"/>
<feature type="compositionally biased region" description="Basic and acidic residues" evidence="1">
    <location>
        <begin position="73"/>
        <end position="84"/>
    </location>
</feature>
<dbReference type="EMBL" id="JAINUG010000044">
    <property type="protein sequence ID" value="KAJ8406352.1"/>
    <property type="molecule type" value="Genomic_DNA"/>
</dbReference>
<evidence type="ECO:0000256" key="1">
    <source>
        <dbReference type="SAM" id="MobiDB-lite"/>
    </source>
</evidence>
<accession>A0AAD7SP97</accession>
<protein>
    <submittedName>
        <fullName evidence="2">Uncharacterized protein</fullName>
    </submittedName>
</protein>
<name>A0AAD7SP97_9TELE</name>
<keyword evidence="3" id="KW-1185">Reference proteome</keyword>